<keyword evidence="20" id="KW-1185">Reference proteome</keyword>
<evidence type="ECO:0000256" key="12">
    <source>
        <dbReference type="ARBA" id="ARBA00023239"/>
    </source>
</evidence>
<keyword evidence="10" id="KW-0238">DNA-binding</keyword>
<dbReference type="InterPro" id="IPR000214">
    <property type="entry name" value="Znf_DNA_glyclase/AP_lyase"/>
</dbReference>
<dbReference type="InterPro" id="IPR020629">
    <property type="entry name" value="FPG_Glyclase"/>
</dbReference>
<dbReference type="PROSITE" id="PS51068">
    <property type="entry name" value="FPG_CAT"/>
    <property type="match status" value="1"/>
</dbReference>
<evidence type="ECO:0000256" key="3">
    <source>
        <dbReference type="ARBA" id="ARBA00009409"/>
    </source>
</evidence>
<evidence type="ECO:0000256" key="9">
    <source>
        <dbReference type="ARBA" id="ARBA00022833"/>
    </source>
</evidence>
<dbReference type="PATRIC" id="fig|29557.3.peg.409"/>
<dbReference type="EMBL" id="LVLH01000035">
    <property type="protein sequence ID" value="OAB48846.1"/>
    <property type="molecule type" value="Genomic_DNA"/>
</dbReference>
<comment type="similarity">
    <text evidence="3">Belongs to the FPG family.</text>
</comment>
<reference evidence="19 20" key="1">
    <citation type="submission" date="2016-03" db="EMBL/GenBank/DDBJ databases">
        <title>Genome sequence of Mycoplasma gallinarum strain Mgn_IPT.</title>
        <authorList>
            <person name="Yacoub E."/>
            <person name="Sirand-Pugnet P."/>
            <person name="Barre A."/>
            <person name="Maurier F."/>
            <person name="Blanchard A."/>
            <person name="Ben Abdelmoumen B.M."/>
        </authorList>
    </citation>
    <scope>NUCLEOTIDE SEQUENCE [LARGE SCALE GENOMIC DNA]</scope>
    <source>
        <strain evidence="19 20">Mgn_IPT</strain>
    </source>
</reference>
<dbReference type="GO" id="GO:0003690">
    <property type="term" value="F:double-stranded DNA binding"/>
    <property type="evidence" value="ECO:0007669"/>
    <property type="project" value="UniProtKB-ARBA"/>
</dbReference>
<dbReference type="PROSITE" id="PS51066">
    <property type="entry name" value="ZF_FPG_2"/>
    <property type="match status" value="1"/>
</dbReference>
<feature type="domain" description="FPG-type" evidence="17">
    <location>
        <begin position="238"/>
        <end position="272"/>
    </location>
</feature>
<evidence type="ECO:0000256" key="5">
    <source>
        <dbReference type="ARBA" id="ARBA00022723"/>
    </source>
</evidence>
<accession>A0A168RCR9</accession>
<dbReference type="Proteomes" id="UP000076983">
    <property type="component" value="Unassembled WGS sequence"/>
</dbReference>
<comment type="catalytic activity">
    <reaction evidence="1">
        <text>Hydrolysis of DNA containing ring-opened 7-methylguanine residues, releasing 2,6-diamino-4-hydroxy-5-(N-methyl)formamidopyrimidine.</text>
        <dbReference type="EC" id="3.2.2.23"/>
    </reaction>
</comment>
<dbReference type="GO" id="GO:0034039">
    <property type="term" value="F:8-oxo-7,8-dihydroguanine DNA N-glycosylase activity"/>
    <property type="evidence" value="ECO:0007669"/>
    <property type="project" value="TreeGrafter"/>
</dbReference>
<dbReference type="OrthoDB" id="9800855at2"/>
<dbReference type="InterPro" id="IPR012319">
    <property type="entry name" value="FPG_cat"/>
</dbReference>
<evidence type="ECO:0000313" key="20">
    <source>
        <dbReference type="Proteomes" id="UP000076983"/>
    </source>
</evidence>
<evidence type="ECO:0000256" key="13">
    <source>
        <dbReference type="ARBA" id="ARBA00023268"/>
    </source>
</evidence>
<evidence type="ECO:0000256" key="6">
    <source>
        <dbReference type="ARBA" id="ARBA00022763"/>
    </source>
</evidence>
<dbReference type="SMART" id="SM00898">
    <property type="entry name" value="Fapy_DNA_glyco"/>
    <property type="match status" value="1"/>
</dbReference>
<evidence type="ECO:0000256" key="16">
    <source>
        <dbReference type="PROSITE-ProRule" id="PRU00391"/>
    </source>
</evidence>
<keyword evidence="12" id="KW-0456">Lyase</keyword>
<dbReference type="AlphaFoldDB" id="A0A168RCR9"/>
<evidence type="ECO:0000256" key="7">
    <source>
        <dbReference type="ARBA" id="ARBA00022771"/>
    </source>
</evidence>
<keyword evidence="6" id="KW-0227">DNA damage</keyword>
<evidence type="ECO:0000256" key="4">
    <source>
        <dbReference type="ARBA" id="ARBA00011245"/>
    </source>
</evidence>
<evidence type="ECO:0000256" key="15">
    <source>
        <dbReference type="ARBA" id="ARBA00044632"/>
    </source>
</evidence>
<comment type="cofactor">
    <cofactor evidence="2">
        <name>Zn(2+)</name>
        <dbReference type="ChEBI" id="CHEBI:29105"/>
    </cofactor>
</comment>
<keyword evidence="7 16" id="KW-0863">Zinc-finger</keyword>
<evidence type="ECO:0000256" key="11">
    <source>
        <dbReference type="ARBA" id="ARBA00023204"/>
    </source>
</evidence>
<keyword evidence="13" id="KW-0511">Multifunctional enzyme</keyword>
<dbReference type="SUPFAM" id="SSF57716">
    <property type="entry name" value="Glucocorticoid receptor-like (DNA-binding domain)"/>
    <property type="match status" value="1"/>
</dbReference>
<organism evidence="19 20">
    <name type="scientific">Mycoplasmopsis gallinarum</name>
    <dbReference type="NCBI Taxonomy" id="29557"/>
    <lineage>
        <taxon>Bacteria</taxon>
        <taxon>Bacillati</taxon>
        <taxon>Mycoplasmatota</taxon>
        <taxon>Mycoplasmoidales</taxon>
        <taxon>Metamycoplasmataceae</taxon>
        <taxon>Mycoplasmopsis</taxon>
    </lineage>
</organism>
<dbReference type="STRING" id="29557.MGALLINA_04170"/>
<keyword evidence="5" id="KW-0479">Metal-binding</keyword>
<dbReference type="SUPFAM" id="SSF46946">
    <property type="entry name" value="S13-like H2TH domain"/>
    <property type="match status" value="1"/>
</dbReference>
<gene>
    <name evidence="19" type="primary">mutM</name>
    <name evidence="19" type="ORF">MGALLINA_04170</name>
</gene>
<dbReference type="NCBIfam" id="TIGR00577">
    <property type="entry name" value="fpg"/>
    <property type="match status" value="1"/>
</dbReference>
<dbReference type="CDD" id="cd08966">
    <property type="entry name" value="EcFpg-like_N"/>
    <property type="match status" value="1"/>
</dbReference>
<comment type="caution">
    <text evidence="19">The sequence shown here is derived from an EMBL/GenBank/DDBJ whole genome shotgun (WGS) entry which is preliminary data.</text>
</comment>
<proteinExistence type="inferred from homology"/>
<dbReference type="Pfam" id="PF01149">
    <property type="entry name" value="Fapy_DNA_glyco"/>
    <property type="match status" value="1"/>
</dbReference>
<keyword evidence="8" id="KW-0378">Hydrolase</keyword>
<name>A0A168RCR9_9BACT</name>
<comment type="subunit">
    <text evidence="4">Monomer.</text>
</comment>
<keyword evidence="11" id="KW-0234">DNA repair</keyword>
<evidence type="ECO:0000256" key="8">
    <source>
        <dbReference type="ARBA" id="ARBA00022801"/>
    </source>
</evidence>
<dbReference type="Gene3D" id="3.20.190.10">
    <property type="entry name" value="MutM-like, N-terminal"/>
    <property type="match status" value="1"/>
</dbReference>
<dbReference type="PANTHER" id="PTHR22993:SF9">
    <property type="entry name" value="FORMAMIDOPYRIMIDINE-DNA GLYCOSYLASE"/>
    <property type="match status" value="1"/>
</dbReference>
<evidence type="ECO:0000259" key="18">
    <source>
        <dbReference type="PROSITE" id="PS51068"/>
    </source>
</evidence>
<comment type="catalytic activity">
    <reaction evidence="15">
        <text>2'-deoxyribonucleotide-(2'-deoxyribose 5'-phosphate)-2'-deoxyribonucleotide-DNA = a 3'-end 2'-deoxyribonucleotide-(2,3-dehydro-2,3-deoxyribose 5'-phosphate)-DNA + a 5'-end 5'-phospho-2'-deoxyribonucleoside-DNA + H(+)</text>
        <dbReference type="Rhea" id="RHEA:66592"/>
        <dbReference type="Rhea" id="RHEA-COMP:13180"/>
        <dbReference type="Rhea" id="RHEA-COMP:16897"/>
        <dbReference type="Rhea" id="RHEA-COMP:17067"/>
        <dbReference type="ChEBI" id="CHEBI:15378"/>
        <dbReference type="ChEBI" id="CHEBI:136412"/>
        <dbReference type="ChEBI" id="CHEBI:157695"/>
        <dbReference type="ChEBI" id="CHEBI:167181"/>
        <dbReference type="EC" id="4.2.99.18"/>
    </reaction>
</comment>
<dbReference type="FunFam" id="1.10.8.50:FF:000003">
    <property type="entry name" value="Formamidopyrimidine-DNA glycosylase"/>
    <property type="match status" value="1"/>
</dbReference>
<feature type="domain" description="Formamidopyrimidine-DNA glycosylase catalytic" evidence="18">
    <location>
        <begin position="2"/>
        <end position="115"/>
    </location>
</feature>
<dbReference type="GO" id="GO:0006284">
    <property type="term" value="P:base-excision repair"/>
    <property type="evidence" value="ECO:0007669"/>
    <property type="project" value="InterPro"/>
</dbReference>
<evidence type="ECO:0000256" key="10">
    <source>
        <dbReference type="ARBA" id="ARBA00023125"/>
    </source>
</evidence>
<evidence type="ECO:0000256" key="14">
    <source>
        <dbReference type="ARBA" id="ARBA00023295"/>
    </source>
</evidence>
<dbReference type="PROSITE" id="PS01242">
    <property type="entry name" value="ZF_FPG_1"/>
    <property type="match status" value="1"/>
</dbReference>
<dbReference type="GO" id="GO:0003684">
    <property type="term" value="F:damaged DNA binding"/>
    <property type="evidence" value="ECO:0007669"/>
    <property type="project" value="InterPro"/>
</dbReference>
<evidence type="ECO:0000256" key="2">
    <source>
        <dbReference type="ARBA" id="ARBA00001947"/>
    </source>
</evidence>
<dbReference type="InterPro" id="IPR015887">
    <property type="entry name" value="DNA_glyclase_Znf_dom_DNA_BS"/>
</dbReference>
<dbReference type="Pfam" id="PF06831">
    <property type="entry name" value="H2TH"/>
    <property type="match status" value="1"/>
</dbReference>
<evidence type="ECO:0000259" key="17">
    <source>
        <dbReference type="PROSITE" id="PS51066"/>
    </source>
</evidence>
<keyword evidence="9" id="KW-0862">Zinc</keyword>
<dbReference type="SUPFAM" id="SSF81624">
    <property type="entry name" value="N-terminal domain of MutM-like DNA repair proteins"/>
    <property type="match status" value="1"/>
</dbReference>
<dbReference type="Pfam" id="PF06827">
    <property type="entry name" value="zf-FPG_IleRS"/>
    <property type="match status" value="1"/>
</dbReference>
<dbReference type="SMART" id="SM01232">
    <property type="entry name" value="H2TH"/>
    <property type="match status" value="1"/>
</dbReference>
<evidence type="ECO:0000313" key="19">
    <source>
        <dbReference type="EMBL" id="OAB48846.1"/>
    </source>
</evidence>
<dbReference type="NCBIfam" id="NF002211">
    <property type="entry name" value="PRK01103.1"/>
    <property type="match status" value="1"/>
</dbReference>
<dbReference type="GO" id="GO:0140078">
    <property type="term" value="F:class I DNA-(apurinic or apyrimidinic site) endonuclease activity"/>
    <property type="evidence" value="ECO:0007669"/>
    <property type="project" value="UniProtKB-EC"/>
</dbReference>
<dbReference type="InterPro" id="IPR035937">
    <property type="entry name" value="FPG_N"/>
</dbReference>
<dbReference type="InterPro" id="IPR010663">
    <property type="entry name" value="Znf_FPG/IleRS"/>
</dbReference>
<sequence>MPEMPEVVTVTKALQSKIKNKTIKDVQVYREKMLKNASIAEFSTFLKNEKILNIKNLGKHIIFELSNDKYLLSHLRMTGKYFTHKYLRNLTKHDYLVFIFNDDSVLYYNDARQFGTFYIKTQNDLFVGKPLENLAKEPNKTSLDEFYQKLQKRKIPIKNALLDQSIILGIGNIYANEILFASQINPFKKSNELSLTEVQTILKNSQIILDRAIELGGSSIQSYSSVDGIKGQYQNELKVHMRENQECQICHNKIERVEIGQRSTYFCPVCQK</sequence>
<dbReference type="RefSeq" id="WP_063626201.1">
    <property type="nucleotide sequence ID" value="NZ_LVLH01000035.1"/>
</dbReference>
<dbReference type="PANTHER" id="PTHR22993">
    <property type="entry name" value="FORMAMIDOPYRIMIDINE-DNA GLYCOSYLASE"/>
    <property type="match status" value="1"/>
</dbReference>
<dbReference type="InterPro" id="IPR010979">
    <property type="entry name" value="Ribosomal_uS13-like_H2TH"/>
</dbReference>
<dbReference type="Gene3D" id="1.10.8.50">
    <property type="match status" value="1"/>
</dbReference>
<dbReference type="GO" id="GO:0008270">
    <property type="term" value="F:zinc ion binding"/>
    <property type="evidence" value="ECO:0007669"/>
    <property type="project" value="UniProtKB-KW"/>
</dbReference>
<protein>
    <submittedName>
        <fullName evidence="19">Formamidopyrimidine-DNA glycosylase</fullName>
    </submittedName>
</protein>
<keyword evidence="14" id="KW-0326">Glycosidase</keyword>
<dbReference type="InterPro" id="IPR015886">
    <property type="entry name" value="H2TH_FPG"/>
</dbReference>
<evidence type="ECO:0000256" key="1">
    <source>
        <dbReference type="ARBA" id="ARBA00001668"/>
    </source>
</evidence>